<dbReference type="InterPro" id="IPR029058">
    <property type="entry name" value="AB_hydrolase_fold"/>
</dbReference>
<dbReference type="PANTHER" id="PTHR43798:SF33">
    <property type="entry name" value="HYDROLASE, PUTATIVE (AFU_ORTHOLOGUE AFUA_2G14860)-RELATED"/>
    <property type="match status" value="1"/>
</dbReference>
<comment type="caution">
    <text evidence="2">The sequence shown here is derived from an EMBL/GenBank/DDBJ whole genome shotgun (WGS) entry which is preliminary data.</text>
</comment>
<proteinExistence type="predicted"/>
<dbReference type="EMBL" id="JBEQCT010000002">
    <property type="protein sequence ID" value="MFM2484992.1"/>
    <property type="molecule type" value="Genomic_DNA"/>
</dbReference>
<evidence type="ECO:0000313" key="2">
    <source>
        <dbReference type="EMBL" id="MFM2484992.1"/>
    </source>
</evidence>
<protein>
    <submittedName>
        <fullName evidence="2">Alpha/beta hydrolase</fullName>
    </submittedName>
</protein>
<dbReference type="Gene3D" id="3.40.50.1820">
    <property type="entry name" value="alpha/beta hydrolase"/>
    <property type="match status" value="1"/>
</dbReference>
<keyword evidence="2" id="KW-0378">Hydrolase</keyword>
<accession>A0ABW9G6A1</accession>
<dbReference type="Proteomes" id="UP001629953">
    <property type="component" value="Unassembled WGS sequence"/>
</dbReference>
<dbReference type="InterPro" id="IPR050266">
    <property type="entry name" value="AB_hydrolase_sf"/>
</dbReference>
<name>A0ABW9G6A1_9GAMM</name>
<dbReference type="GO" id="GO:0016787">
    <property type="term" value="F:hydrolase activity"/>
    <property type="evidence" value="ECO:0007669"/>
    <property type="project" value="UniProtKB-KW"/>
</dbReference>
<dbReference type="Pfam" id="PF00561">
    <property type="entry name" value="Abhydrolase_1"/>
    <property type="match status" value="1"/>
</dbReference>
<dbReference type="PANTHER" id="PTHR43798">
    <property type="entry name" value="MONOACYLGLYCEROL LIPASE"/>
    <property type="match status" value="1"/>
</dbReference>
<gene>
    <name evidence="2" type="ORF">ABUE30_07935</name>
</gene>
<reference evidence="2 3" key="1">
    <citation type="journal article" date="2013" name="Int. J. Syst. Evol. Microbiol.">
        <title>Celerinatantimonas yamalensis sp. nov., a cold-adapted diazotrophic bacterium from a cold permafrost brine.</title>
        <authorList>
            <person name="Shcherbakova V."/>
            <person name="Chuvilskaya N."/>
            <person name="Rivkina E."/>
            <person name="Demidov N."/>
            <person name="Uchaeva V."/>
            <person name="Suetin S."/>
            <person name="Suzina N."/>
            <person name="Gilichinsky D."/>
        </authorList>
    </citation>
    <scope>NUCLEOTIDE SEQUENCE [LARGE SCALE GENOMIC DNA]</scope>
    <source>
        <strain evidence="2 3">C7</strain>
    </source>
</reference>
<dbReference type="RefSeq" id="WP_408623178.1">
    <property type="nucleotide sequence ID" value="NZ_JBEQCT010000002.1"/>
</dbReference>
<feature type="domain" description="AB hydrolase-1" evidence="1">
    <location>
        <begin position="15"/>
        <end position="222"/>
    </location>
</feature>
<sequence length="241" mass="28231">MKHKEIKIRKNKEIIIFLHGGPGFDDYLESYFSILNDTFTCIFYSQKKGPNIIIDELIEEIDLLVNKCEHKPIILGHSWGGVLALKYISLFKNKICGLILMNTGLNTEQWLKYRETLKLLKLEDAEPEDIFMTEKEKLKGLTFFKNMSKTLSEDTFNSIFKHFLSNFDLINELSVISFPILNVFGEKDHRFPVEIARSFKKFNPNIIELELRDSGHFPFILEDKLDRICSTINKTFNKKRI</sequence>
<keyword evidence="3" id="KW-1185">Reference proteome</keyword>
<evidence type="ECO:0000259" key="1">
    <source>
        <dbReference type="Pfam" id="PF00561"/>
    </source>
</evidence>
<evidence type="ECO:0000313" key="3">
    <source>
        <dbReference type="Proteomes" id="UP001629953"/>
    </source>
</evidence>
<dbReference type="InterPro" id="IPR000073">
    <property type="entry name" value="AB_hydrolase_1"/>
</dbReference>
<dbReference type="SUPFAM" id="SSF53474">
    <property type="entry name" value="alpha/beta-Hydrolases"/>
    <property type="match status" value="1"/>
</dbReference>
<organism evidence="2 3">
    <name type="scientific">Celerinatantimonas yamalensis</name>
    <dbReference type="NCBI Taxonomy" id="559956"/>
    <lineage>
        <taxon>Bacteria</taxon>
        <taxon>Pseudomonadati</taxon>
        <taxon>Pseudomonadota</taxon>
        <taxon>Gammaproteobacteria</taxon>
        <taxon>Celerinatantimonadaceae</taxon>
        <taxon>Celerinatantimonas</taxon>
    </lineage>
</organism>